<evidence type="ECO:0000256" key="3">
    <source>
        <dbReference type="ARBA" id="ARBA00019077"/>
    </source>
</evidence>
<sequence>MLIQCYAILGWVLFYCLAPLLLWIPLSNPRYRVHFRERLGLLPLRRLKALGGGPRFWIHAVSLGEVKVAEAFAQAIRRHVPDAVFVVSTITPHGRRLAEEVFREQALVVHSPLDAAPCVKRALKAVRPDVLVLLETEIWPLWVAAADRMHIRTAIVNGRISARSIKRYVKLRAFFRPVLERISLFSMITAADRDRILAMGAPRERVVVSGNAKYDLLGKSIRPEDAERFRRLLSVDEGQPVVVAGSTRTGEEETLLKTFRRVREVFPEAVLVIAPRHLERVREIEALVKRSGFSCELRTGLEGPGRRRTAPVVILDTFGELFGLYSIATLAFCGASLVPLGGQNPLEPAAWGKMVLYGPSMDDFSDARALLEAAGAGETVHDGDELAERIIWHLAHPEASGERAAKGRQAVLQNLAAAERHALEIVKLTGPFTL</sequence>
<evidence type="ECO:0000256" key="6">
    <source>
        <dbReference type="ARBA" id="ARBA00049183"/>
    </source>
</evidence>
<accession>A0A653A027</accession>
<gene>
    <name evidence="11" type="primary">waaA</name>
    <name evidence="11" type="ORF">TRIP_B10098</name>
</gene>
<dbReference type="GO" id="GO:0043842">
    <property type="term" value="F:Kdo transferase activity"/>
    <property type="evidence" value="ECO:0007669"/>
    <property type="project" value="UniProtKB-EC"/>
</dbReference>
<dbReference type="GO" id="GO:0009245">
    <property type="term" value="P:lipid A biosynthetic process"/>
    <property type="evidence" value="ECO:0007669"/>
    <property type="project" value="TreeGrafter"/>
</dbReference>
<dbReference type="GO" id="GO:0009244">
    <property type="term" value="P:lipopolysaccharide core region biosynthetic process"/>
    <property type="evidence" value="ECO:0007669"/>
    <property type="project" value="UniProtKB-UniRule"/>
</dbReference>
<evidence type="ECO:0000256" key="5">
    <source>
        <dbReference type="ARBA" id="ARBA00031445"/>
    </source>
</evidence>
<dbReference type="InterPro" id="IPR007507">
    <property type="entry name" value="Glycos_transf_N"/>
</dbReference>
<evidence type="ECO:0000313" key="11">
    <source>
        <dbReference type="EMBL" id="VBB41370.1"/>
    </source>
</evidence>
<evidence type="ECO:0000256" key="1">
    <source>
        <dbReference type="ARBA" id="ARBA00004713"/>
    </source>
</evidence>
<dbReference type="EC" id="2.4.99.12" evidence="2 9"/>
<feature type="site" description="Transition state stabilizer" evidence="8">
    <location>
        <position position="135"/>
    </location>
</feature>
<dbReference type="InterPro" id="IPR038107">
    <property type="entry name" value="Glycos_transf_N_sf"/>
</dbReference>
<comment type="pathway">
    <text evidence="1 9">Bacterial outer membrane biogenesis; LPS core biosynthesis.</text>
</comment>
<dbReference type="PANTHER" id="PTHR42755">
    <property type="entry name" value="3-DEOXY-MANNO-OCTULOSONATE CYTIDYLYLTRANSFERASE"/>
    <property type="match status" value="1"/>
</dbReference>
<proteinExistence type="inferred from homology"/>
<comment type="subcellular location">
    <subcellularLocation>
        <location evidence="9">Cell membrane</location>
    </subcellularLocation>
</comment>
<protein>
    <recommendedName>
        <fullName evidence="3 9">3-deoxy-D-manno-octulosonic acid transferase</fullName>
        <shortName evidence="9">Kdo transferase</shortName>
        <ecNumber evidence="2 9">2.4.99.12</ecNumber>
    </recommendedName>
    <alternativeName>
        <fullName evidence="5 9">Lipid IV(A) 3-deoxy-D-manno-octulosonic acid transferase</fullName>
    </alternativeName>
</protein>
<feature type="transmembrane region" description="Helical" evidence="9">
    <location>
        <begin position="6"/>
        <end position="26"/>
    </location>
</feature>
<comment type="function">
    <text evidence="9">Involved in lipopolysaccharide (LPS) biosynthesis. Catalyzes the transfer of 3-deoxy-D-manno-octulosonate (Kdo) residue(s) from CMP-Kdo to lipid IV(A), the tetraacyldisaccharide-1,4'-bisphosphate precursor of lipid A.</text>
</comment>
<dbReference type="SUPFAM" id="SSF53756">
    <property type="entry name" value="UDP-Glycosyltransferase/glycogen phosphorylase"/>
    <property type="match status" value="1"/>
</dbReference>
<feature type="active site" description="Proton acceptor" evidence="7">
    <location>
        <position position="65"/>
    </location>
</feature>
<dbReference type="UniPathway" id="UPA00958"/>
<dbReference type="Pfam" id="PF04413">
    <property type="entry name" value="Glycos_transf_N"/>
    <property type="match status" value="1"/>
</dbReference>
<feature type="site" description="Transition state stabilizer" evidence="8">
    <location>
        <position position="213"/>
    </location>
</feature>
<reference evidence="11" key="1">
    <citation type="submission" date="2018-07" db="EMBL/GenBank/DDBJ databases">
        <authorList>
            <consortium name="Genoscope - CEA"/>
            <person name="William W."/>
        </authorList>
    </citation>
    <scope>NUCLEOTIDE SEQUENCE</scope>
    <source>
        <strain evidence="11">IK1</strain>
    </source>
</reference>
<keyword evidence="9" id="KW-1003">Cell membrane</keyword>
<dbReference type="EMBL" id="UPXX01000001">
    <property type="protein sequence ID" value="VBB41370.1"/>
    <property type="molecule type" value="Genomic_DNA"/>
</dbReference>
<evidence type="ECO:0000259" key="10">
    <source>
        <dbReference type="Pfam" id="PF04413"/>
    </source>
</evidence>
<dbReference type="PANTHER" id="PTHR42755:SF1">
    <property type="entry name" value="3-DEOXY-D-MANNO-OCTULOSONIC ACID TRANSFERASE, MITOCHONDRIAL-RELATED"/>
    <property type="match status" value="1"/>
</dbReference>
<evidence type="ECO:0000256" key="7">
    <source>
        <dbReference type="PIRSR" id="PIRSR639901-1"/>
    </source>
</evidence>
<dbReference type="GO" id="GO:0016779">
    <property type="term" value="F:nucleotidyltransferase activity"/>
    <property type="evidence" value="ECO:0007669"/>
    <property type="project" value="UniProtKB-KW"/>
</dbReference>
<evidence type="ECO:0000256" key="8">
    <source>
        <dbReference type="PIRSR" id="PIRSR639901-2"/>
    </source>
</evidence>
<organism evidence="11">
    <name type="scientific">Uncultured Desulfatiglans sp</name>
    <dbReference type="NCBI Taxonomy" id="1748965"/>
    <lineage>
        <taxon>Bacteria</taxon>
        <taxon>Pseudomonadati</taxon>
        <taxon>Thermodesulfobacteriota</taxon>
        <taxon>Desulfobacteria</taxon>
        <taxon>Desulfatiglandales</taxon>
        <taxon>Desulfatiglandaceae</taxon>
        <taxon>Desulfatiglans</taxon>
        <taxon>environmental samples</taxon>
    </lineage>
</organism>
<comment type="similarity">
    <text evidence="9">Belongs to the glycosyltransferase group 1 family.</text>
</comment>
<keyword evidence="9" id="KW-0472">Membrane</keyword>
<name>A0A653A027_UNCDX</name>
<keyword evidence="9" id="KW-1133">Transmembrane helix</keyword>
<keyword evidence="11" id="KW-0548">Nucleotidyltransferase</keyword>
<dbReference type="GO" id="GO:0005886">
    <property type="term" value="C:plasma membrane"/>
    <property type="evidence" value="ECO:0007669"/>
    <property type="project" value="UniProtKB-SubCell"/>
</dbReference>
<evidence type="ECO:0000256" key="9">
    <source>
        <dbReference type="RuleBase" id="RU365103"/>
    </source>
</evidence>
<keyword evidence="4 9" id="KW-0808">Transferase</keyword>
<dbReference type="Gene3D" id="3.40.50.11720">
    <property type="entry name" value="3-Deoxy-D-manno-octulosonic-acid transferase, N-terminal domain"/>
    <property type="match status" value="1"/>
</dbReference>
<keyword evidence="9" id="KW-0448">Lipopolysaccharide biosynthesis</keyword>
<dbReference type="InterPro" id="IPR039901">
    <property type="entry name" value="Kdotransferase"/>
</dbReference>
<feature type="domain" description="3-deoxy-D-manno-octulosonic-acid transferase N-terminal" evidence="10">
    <location>
        <begin position="34"/>
        <end position="215"/>
    </location>
</feature>
<evidence type="ECO:0000256" key="2">
    <source>
        <dbReference type="ARBA" id="ARBA00012621"/>
    </source>
</evidence>
<dbReference type="Gene3D" id="3.40.50.2000">
    <property type="entry name" value="Glycogen Phosphorylase B"/>
    <property type="match status" value="1"/>
</dbReference>
<evidence type="ECO:0000256" key="4">
    <source>
        <dbReference type="ARBA" id="ARBA00022679"/>
    </source>
</evidence>
<dbReference type="AlphaFoldDB" id="A0A653A027"/>
<comment type="catalytic activity">
    <reaction evidence="6 9">
        <text>lipid IVA (E. coli) + CMP-3-deoxy-beta-D-manno-octulosonate = alpha-Kdo-(2-&gt;6)-lipid IVA (E. coli) + CMP + H(+)</text>
        <dbReference type="Rhea" id="RHEA:28066"/>
        <dbReference type="ChEBI" id="CHEBI:15378"/>
        <dbReference type="ChEBI" id="CHEBI:58603"/>
        <dbReference type="ChEBI" id="CHEBI:60364"/>
        <dbReference type="ChEBI" id="CHEBI:60377"/>
        <dbReference type="ChEBI" id="CHEBI:85987"/>
        <dbReference type="EC" id="2.4.99.12"/>
    </reaction>
</comment>
<keyword evidence="9" id="KW-0812">Transmembrane</keyword>